<protein>
    <submittedName>
        <fullName evidence="2">Transposase</fullName>
    </submittedName>
</protein>
<name>A0A0M3I4X2_ASCLU</name>
<keyword evidence="1" id="KW-1185">Reference proteome</keyword>
<sequence>MQALYKCRDCARMQKKEFDDRSTRNLVHKGIKNAHQLAPKEVAGVSCQRRQLRLQAEYVNDSEVSATTERDSGPL</sequence>
<organism evidence="1 2">
    <name type="scientific">Ascaris lumbricoides</name>
    <name type="common">Giant roundworm</name>
    <dbReference type="NCBI Taxonomy" id="6252"/>
    <lineage>
        <taxon>Eukaryota</taxon>
        <taxon>Metazoa</taxon>
        <taxon>Ecdysozoa</taxon>
        <taxon>Nematoda</taxon>
        <taxon>Chromadorea</taxon>
        <taxon>Rhabditida</taxon>
        <taxon>Spirurina</taxon>
        <taxon>Ascaridomorpha</taxon>
        <taxon>Ascaridoidea</taxon>
        <taxon>Ascarididae</taxon>
        <taxon>Ascaris</taxon>
    </lineage>
</organism>
<dbReference type="Proteomes" id="UP000036681">
    <property type="component" value="Unplaced"/>
</dbReference>
<dbReference type="WBParaSite" id="ALUE_0001189701-mRNA-1">
    <property type="protein sequence ID" value="ALUE_0001189701-mRNA-1"/>
    <property type="gene ID" value="ALUE_0001189701"/>
</dbReference>
<dbReference type="AlphaFoldDB" id="A0A0M3I4X2"/>
<reference evidence="2" key="1">
    <citation type="submission" date="2017-02" db="UniProtKB">
        <authorList>
            <consortium name="WormBaseParasite"/>
        </authorList>
    </citation>
    <scope>IDENTIFICATION</scope>
</reference>
<evidence type="ECO:0000313" key="2">
    <source>
        <dbReference type="WBParaSite" id="ALUE_0001189701-mRNA-1"/>
    </source>
</evidence>
<accession>A0A0M3I4X2</accession>
<proteinExistence type="predicted"/>
<evidence type="ECO:0000313" key="1">
    <source>
        <dbReference type="Proteomes" id="UP000036681"/>
    </source>
</evidence>